<reference evidence="1 2" key="1">
    <citation type="submission" date="2020-10" db="EMBL/GenBank/DDBJ databases">
        <authorList>
            <person name="Castelo-Branco R."/>
            <person name="Eusebio N."/>
            <person name="Adriana R."/>
            <person name="Vieira A."/>
            <person name="Brugerolle De Fraissinette N."/>
            <person name="Rezende De Castro R."/>
            <person name="Schneider M.P."/>
            <person name="Vasconcelos V."/>
            <person name="Leao P.N."/>
        </authorList>
    </citation>
    <scope>NUCLEOTIDE SEQUENCE [LARGE SCALE GENOMIC DNA]</scope>
    <source>
        <strain evidence="1 2">LEGE 07299</strain>
    </source>
</reference>
<name>A0ABR9TVQ2_9NOSO</name>
<organism evidence="1 2">
    <name type="scientific">Nostoc cf. edaphicum LEGE 07299</name>
    <dbReference type="NCBI Taxonomy" id="2777974"/>
    <lineage>
        <taxon>Bacteria</taxon>
        <taxon>Bacillati</taxon>
        <taxon>Cyanobacteriota</taxon>
        <taxon>Cyanophyceae</taxon>
        <taxon>Nostocales</taxon>
        <taxon>Nostocaceae</taxon>
        <taxon>Nostoc</taxon>
    </lineage>
</organism>
<comment type="caution">
    <text evidence="1">The sequence shown here is derived from an EMBL/GenBank/DDBJ whole genome shotgun (WGS) entry which is preliminary data.</text>
</comment>
<dbReference type="GO" id="GO:0016301">
    <property type="term" value="F:kinase activity"/>
    <property type="evidence" value="ECO:0007669"/>
    <property type="project" value="UniProtKB-KW"/>
</dbReference>
<evidence type="ECO:0000313" key="2">
    <source>
        <dbReference type="Proteomes" id="UP000647836"/>
    </source>
</evidence>
<sequence>MMLKLRKVWLKINRRCSAKINKKYYSFKWRSRNLILLSIVVILSISISVTAITSYKIIKGLLLDSLKEQALLKTRQGQDDIDNWLAIRKTEIKTLANSAVVRSLDWPVMEPYLQSELKRLQTFLLMALSIPDGTLINTYQNRLNVKDREFFQRSMAGETVAADPIIGRTTKQLQIQISTPIPAEIGIKPAG</sequence>
<protein>
    <submittedName>
        <fullName evidence="1">Histidine kinase</fullName>
    </submittedName>
</protein>
<feature type="non-terminal residue" evidence="1">
    <location>
        <position position="191"/>
    </location>
</feature>
<keyword evidence="2" id="KW-1185">Reference proteome</keyword>
<proteinExistence type="predicted"/>
<keyword evidence="1" id="KW-0808">Transferase</keyword>
<dbReference type="Gene3D" id="3.30.450.20">
    <property type="entry name" value="PAS domain"/>
    <property type="match status" value="1"/>
</dbReference>
<gene>
    <name evidence="1" type="ORF">IQ229_05930</name>
</gene>
<accession>A0ABR9TVQ2</accession>
<dbReference type="EMBL" id="JADEXF010000133">
    <property type="protein sequence ID" value="MBE9104488.1"/>
    <property type="molecule type" value="Genomic_DNA"/>
</dbReference>
<dbReference type="Proteomes" id="UP000647836">
    <property type="component" value="Unassembled WGS sequence"/>
</dbReference>
<evidence type="ECO:0000313" key="1">
    <source>
        <dbReference type="EMBL" id="MBE9104488.1"/>
    </source>
</evidence>
<keyword evidence="1" id="KW-0418">Kinase</keyword>